<gene>
    <name evidence="9" type="ORF">ZIOFF_020085</name>
</gene>
<dbReference type="Pfam" id="PF05212">
    <property type="entry name" value="DUF707"/>
    <property type="match status" value="1"/>
</dbReference>
<comment type="subunit">
    <text evidence="7">Homodimer and heterodimers.</text>
</comment>
<dbReference type="AlphaFoldDB" id="A0A8J5LPE6"/>
<dbReference type="PANTHER" id="PTHR31210">
    <property type="entry name" value="OS06G0731900 PROTEIN"/>
    <property type="match status" value="1"/>
</dbReference>
<dbReference type="InterPro" id="IPR007877">
    <property type="entry name" value="DUF707"/>
</dbReference>
<evidence type="ECO:0000313" key="9">
    <source>
        <dbReference type="EMBL" id="KAG6522928.1"/>
    </source>
</evidence>
<comment type="caution">
    <text evidence="9">The sequence shown here is derived from an EMBL/GenBank/DDBJ whole genome shotgun (WGS) entry which is preliminary data.</text>
</comment>
<dbReference type="Pfam" id="PF04535">
    <property type="entry name" value="CASP_dom"/>
    <property type="match status" value="1"/>
</dbReference>
<evidence type="ECO:0000313" key="10">
    <source>
        <dbReference type="Proteomes" id="UP000734854"/>
    </source>
</evidence>
<evidence type="ECO:0000256" key="3">
    <source>
        <dbReference type="ARBA" id="ARBA00022475"/>
    </source>
</evidence>
<name>A0A8J5LPE6_ZINOF</name>
<dbReference type="PANTHER" id="PTHR31210:SF11">
    <property type="entry name" value="KETOGLUTARATE REDUCTASE TRANS-SPLICING-LIKE PROTEIN, PUTATIVE (DUF707)-RELATED"/>
    <property type="match status" value="1"/>
</dbReference>
<evidence type="ECO:0000259" key="8">
    <source>
        <dbReference type="Pfam" id="PF04535"/>
    </source>
</evidence>
<keyword evidence="4 7" id="KW-0812">Transmembrane</keyword>
<dbReference type="Proteomes" id="UP000734854">
    <property type="component" value="Unassembled WGS sequence"/>
</dbReference>
<dbReference type="EMBL" id="JACMSC010000005">
    <property type="protein sequence ID" value="KAG6522928.1"/>
    <property type="molecule type" value="Genomic_DNA"/>
</dbReference>
<evidence type="ECO:0000256" key="2">
    <source>
        <dbReference type="ARBA" id="ARBA00007651"/>
    </source>
</evidence>
<dbReference type="GO" id="GO:0005886">
    <property type="term" value="C:plasma membrane"/>
    <property type="evidence" value="ECO:0007669"/>
    <property type="project" value="UniProtKB-SubCell"/>
</dbReference>
<organism evidence="9 10">
    <name type="scientific">Zingiber officinale</name>
    <name type="common">Ginger</name>
    <name type="synonym">Amomum zingiber</name>
    <dbReference type="NCBI Taxonomy" id="94328"/>
    <lineage>
        <taxon>Eukaryota</taxon>
        <taxon>Viridiplantae</taxon>
        <taxon>Streptophyta</taxon>
        <taxon>Embryophyta</taxon>
        <taxon>Tracheophyta</taxon>
        <taxon>Spermatophyta</taxon>
        <taxon>Magnoliopsida</taxon>
        <taxon>Liliopsida</taxon>
        <taxon>Zingiberales</taxon>
        <taxon>Zingiberaceae</taxon>
        <taxon>Zingiber</taxon>
    </lineage>
</organism>
<keyword evidence="3 7" id="KW-1003">Cell membrane</keyword>
<sequence>MADENGKQTETESRPWHQTVTLLLVSLRLAALVATSTAAGLMAFNKETKTITVVVVGTNPILQSFTAAFQQTPAFVQFRAVNVSDCSCNAGSDDGPLITDHSSQRLRYCSTFNGAAFLCIIFIIGTAYIATDSKEKMIGESPTRFANITQGILRTNTTYLESTQSDSCKSPCKSSGAESLPKGIISRISDMEMVPLWGAPEEKKDISSQKSLLAMAVGIKQKQTVDQIVMKFALSNYTIMLFHYDGIVDKWKDLQWSDSVLHVSAINQTKWWFAKRFLHPDIVAPYKYIFLWDEDLGVENFHPESYLTIVEKEGLEISQPALDPTKSSRVHHRITARQSHGDVHRRIFKFNGGGRCYRNSTAPPCTGWIEMMAPVFSRAAWRCVWHMIQGDLIHAWGLDLKLGYCVKGDRIKNIGVVDSEYIVHKAFPTLGGFDEQKKSPHKPTANDRFAVRLRSSIELEIFKTRWQEAVTEDNCWTDPYPD</sequence>
<evidence type="ECO:0000256" key="7">
    <source>
        <dbReference type="RuleBase" id="RU361233"/>
    </source>
</evidence>
<comment type="caution">
    <text evidence="7">Lacks conserved residue(s) required for the propagation of feature annotation.</text>
</comment>
<proteinExistence type="inferred from homology"/>
<evidence type="ECO:0000256" key="4">
    <source>
        <dbReference type="ARBA" id="ARBA00022692"/>
    </source>
</evidence>
<accession>A0A8J5LPE6</accession>
<keyword evidence="10" id="KW-1185">Reference proteome</keyword>
<comment type="subcellular location">
    <subcellularLocation>
        <location evidence="1 7">Cell membrane</location>
        <topology evidence="1 7">Multi-pass membrane protein</topology>
    </subcellularLocation>
</comment>
<feature type="transmembrane region" description="Helical" evidence="7">
    <location>
        <begin position="111"/>
        <end position="130"/>
    </location>
</feature>
<keyword evidence="5 7" id="KW-1133">Transmembrane helix</keyword>
<reference evidence="9 10" key="1">
    <citation type="submission" date="2020-08" db="EMBL/GenBank/DDBJ databases">
        <title>Plant Genome Project.</title>
        <authorList>
            <person name="Zhang R.-G."/>
        </authorList>
    </citation>
    <scope>NUCLEOTIDE SEQUENCE [LARGE SCALE GENOMIC DNA]</scope>
    <source>
        <tissue evidence="9">Rhizome</tissue>
    </source>
</reference>
<keyword evidence="6 7" id="KW-0472">Membrane</keyword>
<evidence type="ECO:0000256" key="1">
    <source>
        <dbReference type="ARBA" id="ARBA00004651"/>
    </source>
</evidence>
<evidence type="ECO:0000256" key="5">
    <source>
        <dbReference type="ARBA" id="ARBA00022989"/>
    </source>
</evidence>
<feature type="transmembrane region" description="Helical" evidence="7">
    <location>
        <begin position="20"/>
        <end position="44"/>
    </location>
</feature>
<feature type="domain" description="Casparian strip membrane protein" evidence="8">
    <location>
        <begin position="19"/>
        <end position="90"/>
    </location>
</feature>
<protein>
    <recommendedName>
        <fullName evidence="7">CASP-like protein</fullName>
    </recommendedName>
</protein>
<comment type="similarity">
    <text evidence="2 7">Belongs to the Casparian strip membrane proteins (CASP) family.</text>
</comment>
<evidence type="ECO:0000256" key="6">
    <source>
        <dbReference type="ARBA" id="ARBA00023136"/>
    </source>
</evidence>
<dbReference type="InterPro" id="IPR006702">
    <property type="entry name" value="CASP_dom"/>
</dbReference>